<comment type="caution">
    <text evidence="1">The sequence shown here is derived from an EMBL/GenBank/DDBJ whole genome shotgun (WGS) entry which is preliminary data.</text>
</comment>
<gene>
    <name evidence="1" type="ORF">HPB49_014861</name>
</gene>
<sequence>MADAIVCLAILETGERKKLTLRTGVHREVVAALSAITTLSDSTLIQIYDEILEDFIDMEPEAIVPHKGKVKLAKKLVPEPDDESWVLGLRAKFKNMRKKVEHPSEEMQTVKRKAHHTGTKVPPSNAPNKKLCRLFLLVEFETLFKRAAADCIQDGCSKMGTVILDRGSPDEVATFSEVATEEPVLAVLEFVAARCKEQLDTIFTTKWTEFVHSSGRLEWTPLKNSRICSLHFERACYKENPTLSDFQPRLHTLKPGALPTIYAAMCPANASKGGIGPAPLPKRLRRQSCSDTELEPAAPHHVSIDLNADCEINEPANASGQVKLDAQSQCFVEVYSKATQTALKATTKSAKVQASRTVKEVACQTDLELPDILLMEEMRQRCSTPLCSEPSMTYEDNTHDKAYEPTLNNSVASSGEPPAARKFIVYEECLLQVFQACKTCGLPAEPSLQVWQDEKRRLTQTVVSCGGAAKVAGDSRADSPGYSAKYGVYSMLETNLNRIIHIELVQCNEVSSSTHMELEGLKRALTSLDESGVNVTEAVTDRHPQVRRYFKSERPEVDHLFDAWHVCKGTHAYDKLSSLLTNKRLLNDIRQMSPHMQTFSVESFHAIINRLAPKAYAYSFHGMFASTALAALHYNENADKGQAVTLSGELRWKVKHPKARNGEASVSSIKQEPTYGYVNRLFCTLEEYVNGGTPYVLPAKPPHVASSSGPVDKTSLVQSHLSRFGKQ</sequence>
<dbReference type="EMBL" id="CM023473">
    <property type="protein sequence ID" value="KAH7954005.1"/>
    <property type="molecule type" value="Genomic_DNA"/>
</dbReference>
<keyword evidence="2" id="KW-1185">Reference proteome</keyword>
<dbReference type="Proteomes" id="UP000821865">
    <property type="component" value="Chromosome 4"/>
</dbReference>
<protein>
    <submittedName>
        <fullName evidence="1">Uncharacterized protein</fullName>
    </submittedName>
</protein>
<name>A0ACB8CXK0_DERSI</name>
<proteinExistence type="predicted"/>
<accession>A0ACB8CXK0</accession>
<reference evidence="1" key="1">
    <citation type="submission" date="2020-05" db="EMBL/GenBank/DDBJ databases">
        <title>Large-scale comparative analyses of tick genomes elucidate their genetic diversity and vector capacities.</title>
        <authorList>
            <person name="Jia N."/>
            <person name="Wang J."/>
            <person name="Shi W."/>
            <person name="Du L."/>
            <person name="Sun Y."/>
            <person name="Zhan W."/>
            <person name="Jiang J."/>
            <person name="Wang Q."/>
            <person name="Zhang B."/>
            <person name="Ji P."/>
            <person name="Sakyi L.B."/>
            <person name="Cui X."/>
            <person name="Yuan T."/>
            <person name="Jiang B."/>
            <person name="Yang W."/>
            <person name="Lam T.T.-Y."/>
            <person name="Chang Q."/>
            <person name="Ding S."/>
            <person name="Wang X."/>
            <person name="Zhu J."/>
            <person name="Ruan X."/>
            <person name="Zhao L."/>
            <person name="Wei J."/>
            <person name="Que T."/>
            <person name="Du C."/>
            <person name="Cheng J."/>
            <person name="Dai P."/>
            <person name="Han X."/>
            <person name="Huang E."/>
            <person name="Gao Y."/>
            <person name="Liu J."/>
            <person name="Shao H."/>
            <person name="Ye R."/>
            <person name="Li L."/>
            <person name="Wei W."/>
            <person name="Wang X."/>
            <person name="Wang C."/>
            <person name="Yang T."/>
            <person name="Huo Q."/>
            <person name="Li W."/>
            <person name="Guo W."/>
            <person name="Chen H."/>
            <person name="Zhou L."/>
            <person name="Ni X."/>
            <person name="Tian J."/>
            <person name="Zhou Y."/>
            <person name="Sheng Y."/>
            <person name="Liu T."/>
            <person name="Pan Y."/>
            <person name="Xia L."/>
            <person name="Li J."/>
            <person name="Zhao F."/>
            <person name="Cao W."/>
        </authorList>
    </citation>
    <scope>NUCLEOTIDE SEQUENCE</scope>
    <source>
        <strain evidence="1">Dsil-2018</strain>
    </source>
</reference>
<organism evidence="1 2">
    <name type="scientific">Dermacentor silvarum</name>
    <name type="common">Tick</name>
    <dbReference type="NCBI Taxonomy" id="543639"/>
    <lineage>
        <taxon>Eukaryota</taxon>
        <taxon>Metazoa</taxon>
        <taxon>Ecdysozoa</taxon>
        <taxon>Arthropoda</taxon>
        <taxon>Chelicerata</taxon>
        <taxon>Arachnida</taxon>
        <taxon>Acari</taxon>
        <taxon>Parasitiformes</taxon>
        <taxon>Ixodida</taxon>
        <taxon>Ixodoidea</taxon>
        <taxon>Ixodidae</taxon>
        <taxon>Rhipicephalinae</taxon>
        <taxon>Dermacentor</taxon>
    </lineage>
</organism>
<evidence type="ECO:0000313" key="1">
    <source>
        <dbReference type="EMBL" id="KAH7954005.1"/>
    </source>
</evidence>
<evidence type="ECO:0000313" key="2">
    <source>
        <dbReference type="Proteomes" id="UP000821865"/>
    </source>
</evidence>